<dbReference type="Proteomes" id="UP000010473">
    <property type="component" value="Chromosome"/>
</dbReference>
<dbReference type="OrthoDB" id="9848977at2"/>
<sequence length="125" mass="14442">MSELESKNWHEQFIDDQEKISQNHQKIADKCAQKLIELGERLQAENEPGGKSIAEHGQKILHYTKIEQEKTQQASEQNEVNAYESTEIAAQQRRKATQEHVQAIEEYNAILLKKIQANQEKSKKS</sequence>
<dbReference type="RefSeq" id="WP_015191429.1">
    <property type="nucleotide sequence ID" value="NC_019748.1"/>
</dbReference>
<keyword evidence="2" id="KW-1185">Reference proteome</keyword>
<name>K9XNY6_STAC7</name>
<proteinExistence type="predicted"/>
<dbReference type="AlphaFoldDB" id="K9XNY6"/>
<evidence type="ECO:0000313" key="1">
    <source>
        <dbReference type="EMBL" id="AFZ33756.1"/>
    </source>
</evidence>
<protein>
    <submittedName>
        <fullName evidence="1">Uncharacterized protein</fullName>
    </submittedName>
</protein>
<accession>K9XNY6</accession>
<organism evidence="1 2">
    <name type="scientific">Stanieria cyanosphaera (strain ATCC 29371 / PCC 7437)</name>
    <dbReference type="NCBI Taxonomy" id="111780"/>
    <lineage>
        <taxon>Bacteria</taxon>
        <taxon>Bacillati</taxon>
        <taxon>Cyanobacteriota</taxon>
        <taxon>Cyanophyceae</taxon>
        <taxon>Pleurocapsales</taxon>
        <taxon>Dermocarpellaceae</taxon>
        <taxon>Stanieria</taxon>
    </lineage>
</organism>
<dbReference type="EMBL" id="CP003653">
    <property type="protein sequence ID" value="AFZ33756.1"/>
    <property type="molecule type" value="Genomic_DNA"/>
</dbReference>
<dbReference type="HOGENOM" id="CLU_1991303_0_0_3"/>
<reference evidence="2" key="1">
    <citation type="journal article" date="2013" name="Proc. Natl. Acad. Sci. U.S.A.">
        <title>Improving the coverage of the cyanobacterial phylum using diversity-driven genome sequencing.</title>
        <authorList>
            <person name="Shih P.M."/>
            <person name="Wu D."/>
            <person name="Latifi A."/>
            <person name="Axen S.D."/>
            <person name="Fewer D.P."/>
            <person name="Talla E."/>
            <person name="Calteau A."/>
            <person name="Cai F."/>
            <person name="Tandeau de Marsac N."/>
            <person name="Rippka R."/>
            <person name="Herdman M."/>
            <person name="Sivonen K."/>
            <person name="Coursin T."/>
            <person name="Laurent T."/>
            <person name="Goodwin L."/>
            <person name="Nolan M."/>
            <person name="Davenport K.W."/>
            <person name="Han C.S."/>
            <person name="Rubin E.M."/>
            <person name="Eisen J.A."/>
            <person name="Woyke T."/>
            <person name="Gugger M."/>
            <person name="Kerfeld C.A."/>
        </authorList>
    </citation>
    <scope>NUCLEOTIDE SEQUENCE [LARGE SCALE GENOMIC DNA]</scope>
    <source>
        <strain evidence="2">ATCC 29371 / PCC 7437</strain>
    </source>
</reference>
<gene>
    <name evidence="1" type="ordered locus">Sta7437_0137</name>
</gene>
<dbReference type="eggNOG" id="ENOG5030WC9">
    <property type="taxonomic scope" value="Bacteria"/>
</dbReference>
<dbReference type="KEGG" id="scs:Sta7437_0137"/>
<evidence type="ECO:0000313" key="2">
    <source>
        <dbReference type="Proteomes" id="UP000010473"/>
    </source>
</evidence>